<proteinExistence type="predicted"/>
<organism evidence="2 3">
    <name type="scientific">Porites lobata</name>
    <dbReference type="NCBI Taxonomy" id="104759"/>
    <lineage>
        <taxon>Eukaryota</taxon>
        <taxon>Metazoa</taxon>
        <taxon>Cnidaria</taxon>
        <taxon>Anthozoa</taxon>
        <taxon>Hexacorallia</taxon>
        <taxon>Scleractinia</taxon>
        <taxon>Fungiina</taxon>
        <taxon>Poritidae</taxon>
        <taxon>Porites</taxon>
    </lineage>
</organism>
<feature type="domain" description="NHR" evidence="1">
    <location>
        <begin position="230"/>
        <end position="397"/>
    </location>
</feature>
<comment type="caution">
    <text evidence="2">The sequence shown here is derived from an EMBL/GenBank/DDBJ whole genome shotgun (WGS) entry which is preliminary data.</text>
</comment>
<feature type="domain" description="NHR" evidence="1">
    <location>
        <begin position="45"/>
        <end position="211"/>
    </location>
</feature>
<dbReference type="InterPro" id="IPR006573">
    <property type="entry name" value="NHR_dom"/>
</dbReference>
<evidence type="ECO:0000313" key="2">
    <source>
        <dbReference type="EMBL" id="CAH3038788.1"/>
    </source>
</evidence>
<sequence length="535" mass="58714">EYSNKPYDWFILFNVSLDQSKHSLLRRIIAAVWSVVNLRKIKTKMAEFHECHGSLVFLSNENRSARRRSSAAEFNNGLIFSKRPLKDDEIFEVRLDRKIGNWSGSWAIGVTCGDPGCMEIPSSSAGLKNGSWIMSGMSVLRDGSSFLDDYGRDLDELKEGDRVGVQRTVTGSLHFFVNGADLGVAATNIPQTVYAVIDLYGRCAEISIYKPYSSASGGSSDSLSGPSTASVCFHPHCGSLIKLSNNNRTAERQRPTEEFKNAVTLTNKPLRNDELFEVEIECVTELWAGSIEVGVTVHQPEDIVLPPTMTSMPTGTWMLSGTSVIINGKEVKKDYSRINLESLKAGDKIGILKTSDDSLHFFINGEDQGKAVTNLPANVYGAVDIYGATVRVSIVSGTTDEEQELAQSNNERAINTVGDSLVFHPRCGLSVSLFNGFRSAHRPRANEEFNNAVVITSRCLKPNELLEVRVDIQVTKWAGSLEIGVTTHNPETLKFPSTMTNIEQPGTWMLSGGSIVCNGVTVIEEYGPTLDEIKV</sequence>
<dbReference type="Gene3D" id="2.60.120.920">
    <property type="match status" value="3"/>
</dbReference>
<dbReference type="PANTHER" id="PTHR12429:SF14">
    <property type="entry name" value="NEURALIZED-LIKE PROTEIN 4"/>
    <property type="match status" value="1"/>
</dbReference>
<dbReference type="InterPro" id="IPR013320">
    <property type="entry name" value="ConA-like_dom_sf"/>
</dbReference>
<keyword evidence="3" id="KW-1185">Reference proteome</keyword>
<gene>
    <name evidence="2" type="ORF">PLOB_00039442</name>
</gene>
<dbReference type="InterPro" id="IPR037962">
    <property type="entry name" value="Neuralized"/>
</dbReference>
<dbReference type="CDD" id="cd12887">
    <property type="entry name" value="SPRY_NHR_like"/>
    <property type="match status" value="3"/>
</dbReference>
<feature type="non-terminal residue" evidence="2">
    <location>
        <position position="535"/>
    </location>
</feature>
<dbReference type="SMART" id="SM00588">
    <property type="entry name" value="NEUZ"/>
    <property type="match status" value="3"/>
</dbReference>
<name>A0ABN8N2R3_9CNID</name>
<dbReference type="Pfam" id="PF07177">
    <property type="entry name" value="Neuralized"/>
    <property type="match status" value="3"/>
</dbReference>
<protein>
    <recommendedName>
        <fullName evidence="1">NHR domain-containing protein</fullName>
    </recommendedName>
</protein>
<feature type="non-terminal residue" evidence="2">
    <location>
        <position position="1"/>
    </location>
</feature>
<dbReference type="EMBL" id="CALNXK010000006">
    <property type="protein sequence ID" value="CAH3038788.1"/>
    <property type="molecule type" value="Genomic_DNA"/>
</dbReference>
<evidence type="ECO:0000259" key="1">
    <source>
        <dbReference type="PROSITE" id="PS51065"/>
    </source>
</evidence>
<dbReference type="PANTHER" id="PTHR12429">
    <property type="entry name" value="NEURALIZED"/>
    <property type="match status" value="1"/>
</dbReference>
<dbReference type="InterPro" id="IPR043136">
    <property type="entry name" value="B30.2/SPRY_sf"/>
</dbReference>
<evidence type="ECO:0000313" key="3">
    <source>
        <dbReference type="Proteomes" id="UP001159405"/>
    </source>
</evidence>
<feature type="domain" description="NHR" evidence="1">
    <location>
        <begin position="420"/>
        <end position="535"/>
    </location>
</feature>
<dbReference type="Proteomes" id="UP001159405">
    <property type="component" value="Unassembled WGS sequence"/>
</dbReference>
<reference evidence="2 3" key="1">
    <citation type="submission" date="2022-05" db="EMBL/GenBank/DDBJ databases">
        <authorList>
            <consortium name="Genoscope - CEA"/>
            <person name="William W."/>
        </authorList>
    </citation>
    <scope>NUCLEOTIDE SEQUENCE [LARGE SCALE GENOMIC DNA]</scope>
</reference>
<dbReference type="PROSITE" id="PS51065">
    <property type="entry name" value="NHR"/>
    <property type="match status" value="3"/>
</dbReference>
<dbReference type="SUPFAM" id="SSF49899">
    <property type="entry name" value="Concanavalin A-like lectins/glucanases"/>
    <property type="match status" value="1"/>
</dbReference>
<accession>A0ABN8N2R3</accession>